<reference evidence="1" key="1">
    <citation type="submission" date="2013-07" db="EMBL/GenBank/DDBJ databases">
        <title>The genome of Eucalyptus grandis.</title>
        <authorList>
            <person name="Schmutz J."/>
            <person name="Hayes R."/>
            <person name="Myburg A."/>
            <person name="Tuskan G."/>
            <person name="Grattapaglia D."/>
            <person name="Rokhsar D.S."/>
        </authorList>
    </citation>
    <scope>NUCLEOTIDE SEQUENCE</scope>
    <source>
        <tissue evidence="1">Leaf extractions</tissue>
    </source>
</reference>
<evidence type="ECO:0000313" key="1">
    <source>
        <dbReference type="EMBL" id="KCW84979.1"/>
    </source>
</evidence>
<organism evidence="1">
    <name type="scientific">Eucalyptus grandis</name>
    <name type="common">Flooded gum</name>
    <dbReference type="NCBI Taxonomy" id="71139"/>
    <lineage>
        <taxon>Eukaryota</taxon>
        <taxon>Viridiplantae</taxon>
        <taxon>Streptophyta</taxon>
        <taxon>Embryophyta</taxon>
        <taxon>Tracheophyta</taxon>
        <taxon>Spermatophyta</taxon>
        <taxon>Magnoliopsida</taxon>
        <taxon>eudicotyledons</taxon>
        <taxon>Gunneridae</taxon>
        <taxon>Pentapetalae</taxon>
        <taxon>rosids</taxon>
        <taxon>malvids</taxon>
        <taxon>Myrtales</taxon>
        <taxon>Myrtaceae</taxon>
        <taxon>Myrtoideae</taxon>
        <taxon>Eucalypteae</taxon>
        <taxon>Eucalyptus</taxon>
    </lineage>
</organism>
<name>A0A059D3E1_EUCGR</name>
<dbReference type="Gramene" id="KCW84979">
    <property type="protein sequence ID" value="KCW84979"/>
    <property type="gene ID" value="EUGRSUZ_B01801"/>
</dbReference>
<accession>A0A059D3E1</accession>
<gene>
    <name evidence="1" type="ORF">EUGRSUZ_B01801</name>
</gene>
<dbReference type="EMBL" id="KK198754">
    <property type="protein sequence ID" value="KCW84979.1"/>
    <property type="molecule type" value="Genomic_DNA"/>
</dbReference>
<dbReference type="AlphaFoldDB" id="A0A059D3E1"/>
<sequence length="71" mass="7992">MITSKHKFSKRSADYSNSKGVFFLSMIPDGPPPHLVYHRLPLLGVRNSSKRKPILLARLTSHSYSNPSMVP</sequence>
<dbReference type="InParanoid" id="A0A059D3E1"/>
<proteinExistence type="predicted"/>
<protein>
    <submittedName>
        <fullName evidence="1">Uncharacterized protein</fullName>
    </submittedName>
</protein>